<organism evidence="2 3">
    <name type="scientific">Schizopora paradoxa</name>
    <dbReference type="NCBI Taxonomy" id="27342"/>
    <lineage>
        <taxon>Eukaryota</taxon>
        <taxon>Fungi</taxon>
        <taxon>Dikarya</taxon>
        <taxon>Basidiomycota</taxon>
        <taxon>Agaricomycotina</taxon>
        <taxon>Agaricomycetes</taxon>
        <taxon>Hymenochaetales</taxon>
        <taxon>Schizoporaceae</taxon>
        <taxon>Schizopora</taxon>
    </lineage>
</organism>
<dbReference type="EMBL" id="KQ086396">
    <property type="protein sequence ID" value="KLO04951.1"/>
    <property type="molecule type" value="Genomic_DNA"/>
</dbReference>
<gene>
    <name evidence="2" type="ORF">SCHPADRAFT_947314</name>
</gene>
<keyword evidence="3" id="KW-1185">Reference proteome</keyword>
<feature type="compositionally biased region" description="Polar residues" evidence="1">
    <location>
        <begin position="156"/>
        <end position="166"/>
    </location>
</feature>
<dbReference type="AlphaFoldDB" id="A0A0H2RJL2"/>
<reference evidence="2 3" key="1">
    <citation type="submission" date="2015-04" db="EMBL/GenBank/DDBJ databases">
        <title>Complete genome sequence of Schizopora paradoxa KUC8140, a cosmopolitan wood degrader in East Asia.</title>
        <authorList>
            <consortium name="DOE Joint Genome Institute"/>
            <person name="Min B."/>
            <person name="Park H."/>
            <person name="Jang Y."/>
            <person name="Kim J.-J."/>
            <person name="Kim K.H."/>
            <person name="Pangilinan J."/>
            <person name="Lipzen A."/>
            <person name="Riley R."/>
            <person name="Grigoriev I.V."/>
            <person name="Spatafora J.W."/>
            <person name="Choi I.-G."/>
        </authorList>
    </citation>
    <scope>NUCLEOTIDE SEQUENCE [LARGE SCALE GENOMIC DNA]</scope>
    <source>
        <strain evidence="2 3">KUC8140</strain>
    </source>
</reference>
<sequence>MPRRPSNTTFRLVLETFDEVKTQLVGLTEEAKTISRSVDDMKTSVQKKRKEVQQLVKKVAGRRKTLLALKKKSRKAGAEAAPGSSVDVNNTTFVIEEVNVSAAVVDSEAPSARKRKRFAGIWNAPSISADSLIALEGKAKRPRRGADESEKPLVESETSWTSTTGVENDENLAPAGQSSRC</sequence>
<feature type="compositionally biased region" description="Basic and acidic residues" evidence="1">
    <location>
        <begin position="144"/>
        <end position="154"/>
    </location>
</feature>
<proteinExistence type="predicted"/>
<dbReference type="InParanoid" id="A0A0H2RJL2"/>
<accession>A0A0H2RJL2</accession>
<evidence type="ECO:0000256" key="1">
    <source>
        <dbReference type="SAM" id="MobiDB-lite"/>
    </source>
</evidence>
<name>A0A0H2RJL2_9AGAM</name>
<dbReference type="Proteomes" id="UP000053477">
    <property type="component" value="Unassembled WGS sequence"/>
</dbReference>
<feature type="region of interest" description="Disordered" evidence="1">
    <location>
        <begin position="137"/>
        <end position="181"/>
    </location>
</feature>
<evidence type="ECO:0000313" key="2">
    <source>
        <dbReference type="EMBL" id="KLO04951.1"/>
    </source>
</evidence>
<evidence type="ECO:0000313" key="3">
    <source>
        <dbReference type="Proteomes" id="UP000053477"/>
    </source>
</evidence>
<protein>
    <submittedName>
        <fullName evidence="2">Uncharacterized protein</fullName>
    </submittedName>
</protein>